<reference evidence="2" key="1">
    <citation type="journal article" date="2014" name="Int. J. Syst. Evol. Microbiol.">
        <title>Complete genome sequence of Corynebacterium casei LMG S-19264T (=DSM 44701T), isolated from a smear-ripened cheese.</title>
        <authorList>
            <consortium name="US DOE Joint Genome Institute (JGI-PGF)"/>
            <person name="Walter F."/>
            <person name="Albersmeier A."/>
            <person name="Kalinowski J."/>
            <person name="Ruckert C."/>
        </authorList>
    </citation>
    <scope>NUCLEOTIDE SEQUENCE</scope>
    <source>
        <strain evidence="2">CGMCC 1.16012</strain>
    </source>
</reference>
<dbReference type="AlphaFoldDB" id="A0A917EKW9"/>
<dbReference type="Proteomes" id="UP000606730">
    <property type="component" value="Unassembled WGS sequence"/>
</dbReference>
<keyword evidence="1" id="KW-1133">Transmembrane helix</keyword>
<evidence type="ECO:0000313" key="2">
    <source>
        <dbReference type="EMBL" id="GGE49538.1"/>
    </source>
</evidence>
<comment type="caution">
    <text evidence="2">The sequence shown here is derived from an EMBL/GenBank/DDBJ whole genome shotgun (WGS) entry which is preliminary data.</text>
</comment>
<dbReference type="RefSeq" id="WP_095595127.1">
    <property type="nucleotide sequence ID" value="NZ_BMKN01000002.1"/>
</dbReference>
<evidence type="ECO:0000256" key="1">
    <source>
        <dbReference type="SAM" id="Phobius"/>
    </source>
</evidence>
<gene>
    <name evidence="2" type="ORF">GCM10011517_16690</name>
</gene>
<keyword evidence="1" id="KW-0812">Transmembrane</keyword>
<reference evidence="2" key="2">
    <citation type="submission" date="2020-09" db="EMBL/GenBank/DDBJ databases">
        <authorList>
            <person name="Sun Q."/>
            <person name="Zhou Y."/>
        </authorList>
    </citation>
    <scope>NUCLEOTIDE SEQUENCE</scope>
    <source>
        <strain evidence="2">CGMCC 1.16012</strain>
    </source>
</reference>
<organism evidence="2 3">
    <name type="scientific">Actibacterium pelagium</name>
    <dbReference type="NCBI Taxonomy" id="2029103"/>
    <lineage>
        <taxon>Bacteria</taxon>
        <taxon>Pseudomonadati</taxon>
        <taxon>Pseudomonadota</taxon>
        <taxon>Alphaproteobacteria</taxon>
        <taxon>Rhodobacterales</taxon>
        <taxon>Roseobacteraceae</taxon>
        <taxon>Actibacterium</taxon>
    </lineage>
</organism>
<feature type="transmembrane region" description="Helical" evidence="1">
    <location>
        <begin position="21"/>
        <end position="42"/>
    </location>
</feature>
<dbReference type="EMBL" id="BMKN01000002">
    <property type="protein sequence ID" value="GGE49538.1"/>
    <property type="molecule type" value="Genomic_DNA"/>
</dbReference>
<keyword evidence="1" id="KW-0472">Membrane</keyword>
<sequence length="171" mass="17688">MTVTNGNRLWRFLKDERGAVAVDWVVLTAAVVGLGILVVAGVSSGTNNLSLKIQTALMDMEVLEVVTSFSVGAALSSRYGTEAEYQALVGRAQNFMDTLGVEATVNEVESYLAISQNSAGGDAVMIDAVGVGIQVLSDAGHDVGSELQASYQSEYDRCVSSGAACANSAGS</sequence>
<accession>A0A917EKW9</accession>
<name>A0A917EKW9_9RHOB</name>
<evidence type="ECO:0000313" key="3">
    <source>
        <dbReference type="Proteomes" id="UP000606730"/>
    </source>
</evidence>
<keyword evidence="3" id="KW-1185">Reference proteome</keyword>
<protein>
    <submittedName>
        <fullName evidence="2">Uncharacterized protein</fullName>
    </submittedName>
</protein>
<proteinExistence type="predicted"/>